<reference evidence="1" key="1">
    <citation type="submission" date="2024-03" db="EMBL/GenBank/DDBJ databases">
        <title>Novel Streptomyces species of biotechnological and ecological value are a feature of Machair soil.</title>
        <authorList>
            <person name="Prole J.R."/>
            <person name="Goodfellow M."/>
            <person name="Allenby N."/>
            <person name="Ward A.C."/>
        </authorList>
    </citation>
    <scope>NUCLEOTIDE SEQUENCE</scope>
    <source>
        <strain evidence="1">MS1.AVA.4</strain>
    </source>
</reference>
<protein>
    <submittedName>
        <fullName evidence="1">Uncharacterized protein</fullName>
    </submittedName>
</protein>
<evidence type="ECO:0000313" key="1">
    <source>
        <dbReference type="EMBL" id="MEJ8655018.1"/>
    </source>
</evidence>
<dbReference type="Proteomes" id="UP001375539">
    <property type="component" value="Unassembled WGS sequence"/>
</dbReference>
<organism evidence="1 2">
    <name type="scientific">Streptomyces pratisoli</name>
    <dbReference type="NCBI Taxonomy" id="3139917"/>
    <lineage>
        <taxon>Bacteria</taxon>
        <taxon>Bacillati</taxon>
        <taxon>Actinomycetota</taxon>
        <taxon>Actinomycetes</taxon>
        <taxon>Kitasatosporales</taxon>
        <taxon>Streptomycetaceae</taxon>
        <taxon>Streptomyces</taxon>
    </lineage>
</organism>
<dbReference type="EMBL" id="JBBKAI010000002">
    <property type="protein sequence ID" value="MEJ8655018.1"/>
    <property type="molecule type" value="Genomic_DNA"/>
</dbReference>
<name>A0ACC6Q970_9ACTN</name>
<gene>
    <name evidence="1" type="ORF">WKI58_00465</name>
</gene>
<comment type="caution">
    <text evidence="1">The sequence shown here is derived from an EMBL/GenBank/DDBJ whole genome shotgun (WGS) entry which is preliminary data.</text>
</comment>
<keyword evidence="2" id="KW-1185">Reference proteome</keyword>
<proteinExistence type="predicted"/>
<evidence type="ECO:0000313" key="2">
    <source>
        <dbReference type="Proteomes" id="UP001375539"/>
    </source>
</evidence>
<sequence>MADRDQEQATDVATVEQTQLVVEAVVKMTAKLQDGMRERAVAHGPRPQPAPTTSTPPHTQQPSSQPMPGPRDTTLLGIPLPAGQVPRVIGIDDFALRRRHRLGPPVR</sequence>
<accession>A0ACC6Q970</accession>